<evidence type="ECO:0008006" key="6">
    <source>
        <dbReference type="Google" id="ProtNLM"/>
    </source>
</evidence>
<feature type="region of interest" description="Disordered" evidence="1">
    <location>
        <begin position="253"/>
        <end position="304"/>
    </location>
</feature>
<organism evidence="4 5">
    <name type="scientific">Adineta steineri</name>
    <dbReference type="NCBI Taxonomy" id="433720"/>
    <lineage>
        <taxon>Eukaryota</taxon>
        <taxon>Metazoa</taxon>
        <taxon>Spiralia</taxon>
        <taxon>Gnathifera</taxon>
        <taxon>Rotifera</taxon>
        <taxon>Eurotatoria</taxon>
        <taxon>Bdelloidea</taxon>
        <taxon>Adinetida</taxon>
        <taxon>Adinetidae</taxon>
        <taxon>Adineta</taxon>
    </lineage>
</organism>
<reference evidence="4" key="1">
    <citation type="submission" date="2021-02" db="EMBL/GenBank/DDBJ databases">
        <authorList>
            <person name="Nowell W R."/>
        </authorList>
    </citation>
    <scope>NUCLEOTIDE SEQUENCE</scope>
</reference>
<dbReference type="PANTHER" id="PTHR14136:SF17">
    <property type="entry name" value="BTB_POZ DOMAIN-CONTAINING PROTEIN KCTD9"/>
    <property type="match status" value="1"/>
</dbReference>
<keyword evidence="2" id="KW-1133">Transmembrane helix</keyword>
<accession>A0A819P455</accession>
<gene>
    <name evidence="3" type="ORF">IZO911_LOCUS16301</name>
    <name evidence="4" type="ORF">KXQ929_LOCUS28808</name>
</gene>
<dbReference type="InterPro" id="IPR001646">
    <property type="entry name" value="5peptide_repeat"/>
</dbReference>
<proteinExistence type="predicted"/>
<dbReference type="Pfam" id="PF00805">
    <property type="entry name" value="Pentapeptide"/>
    <property type="match status" value="2"/>
</dbReference>
<protein>
    <recommendedName>
        <fullName evidence="6">Pentapeptide repeat-containing protein</fullName>
    </recommendedName>
</protein>
<sequence length="413" mass="45376">MVDFNKRAFCHFTLKDILSIISSVAIPIALAIYTTIGSQQQKQQAEKKQKFDFEQSRELRQRALYDEFLNNIYKLDKDGYLNDTKNPWAFANAYYRAAHRQWDTIRKGDVLQFLKEQQLIGRNNCTNGCKTTNVDDIIRLNELSFDKVHLTSETGILNKLNLQCVSFDQVSMSNAVFSSVSLNGVSFDGGRLDKVQFDGSSLVCASFNGVNLSGADFTNSDLTGANFSNSDLSGAKITEDQRKQASFENVIMPNGEKSEIKSSTITKKPMTQTTTKISRTTSSLSSSTTSITTPSTTTTSSIASLTTSTTTTTASSATSSTTSSSSTTTTADHPWICSNMTVLLGKDTTDNDLICKQPTTFAECCTFCLLTSGCLGFVWGWPNHTQSHSQSACFLKNAFVNPSNSVQLTYAYF</sequence>
<evidence type="ECO:0000313" key="3">
    <source>
        <dbReference type="EMBL" id="CAF0975918.1"/>
    </source>
</evidence>
<evidence type="ECO:0000313" key="5">
    <source>
        <dbReference type="Proteomes" id="UP000663868"/>
    </source>
</evidence>
<dbReference type="SUPFAM" id="SSF141571">
    <property type="entry name" value="Pentapeptide repeat-like"/>
    <property type="match status" value="1"/>
</dbReference>
<dbReference type="PANTHER" id="PTHR14136">
    <property type="entry name" value="BTB_POZ DOMAIN-CONTAINING PROTEIN KCTD9"/>
    <property type="match status" value="1"/>
</dbReference>
<evidence type="ECO:0000313" key="4">
    <source>
        <dbReference type="EMBL" id="CAF4006639.1"/>
    </source>
</evidence>
<dbReference type="EMBL" id="CAJOBB010002895">
    <property type="protein sequence ID" value="CAF4006639.1"/>
    <property type="molecule type" value="Genomic_DNA"/>
</dbReference>
<dbReference type="Proteomes" id="UP000663860">
    <property type="component" value="Unassembled WGS sequence"/>
</dbReference>
<keyword evidence="2" id="KW-0472">Membrane</keyword>
<feature type="compositionally biased region" description="Low complexity" evidence="1">
    <location>
        <begin position="261"/>
        <end position="304"/>
    </location>
</feature>
<dbReference type="Gene3D" id="2.160.20.80">
    <property type="entry name" value="E3 ubiquitin-protein ligase SopA"/>
    <property type="match status" value="1"/>
</dbReference>
<keyword evidence="2" id="KW-0812">Transmembrane</keyword>
<dbReference type="EMBL" id="CAJNOE010000146">
    <property type="protein sequence ID" value="CAF0975918.1"/>
    <property type="molecule type" value="Genomic_DNA"/>
</dbReference>
<comment type="caution">
    <text evidence="4">The sequence shown here is derived from an EMBL/GenBank/DDBJ whole genome shotgun (WGS) entry which is preliminary data.</text>
</comment>
<dbReference type="InterPro" id="IPR051082">
    <property type="entry name" value="Pentapeptide-BTB/POZ_domain"/>
</dbReference>
<evidence type="ECO:0000256" key="2">
    <source>
        <dbReference type="SAM" id="Phobius"/>
    </source>
</evidence>
<name>A0A819P455_9BILA</name>
<dbReference type="AlphaFoldDB" id="A0A819P455"/>
<evidence type="ECO:0000256" key="1">
    <source>
        <dbReference type="SAM" id="MobiDB-lite"/>
    </source>
</evidence>
<feature type="transmembrane region" description="Helical" evidence="2">
    <location>
        <begin position="12"/>
        <end position="33"/>
    </location>
</feature>
<dbReference type="Proteomes" id="UP000663868">
    <property type="component" value="Unassembled WGS sequence"/>
</dbReference>